<evidence type="ECO:0000313" key="2">
    <source>
        <dbReference type="Proteomes" id="UP000706151"/>
    </source>
</evidence>
<sequence length="49" mass="5611">MLDHRFSELPELDYCRVRIVVVVALGRDAEAQEQRIVIRQEAEVAGWSG</sequence>
<name>A0A935W408_9PROT</name>
<dbReference type="AlphaFoldDB" id="A0A935W408"/>
<dbReference type="Proteomes" id="UP000706151">
    <property type="component" value="Unassembled WGS sequence"/>
</dbReference>
<accession>A0A935W408</accession>
<protein>
    <submittedName>
        <fullName evidence="1">Uncharacterized protein</fullName>
    </submittedName>
</protein>
<reference evidence="1 2" key="1">
    <citation type="submission" date="2020-10" db="EMBL/GenBank/DDBJ databases">
        <title>Connecting structure to function with the recovery of over 1000 high-quality activated sludge metagenome-assembled genomes encoding full-length rRNA genes using long-read sequencing.</title>
        <authorList>
            <person name="Singleton C.M."/>
            <person name="Petriglieri F."/>
            <person name="Kristensen J.M."/>
            <person name="Kirkegaard R.H."/>
            <person name="Michaelsen T.Y."/>
            <person name="Andersen M.H."/>
            <person name="Karst S.M."/>
            <person name="Dueholm M.S."/>
            <person name="Nielsen P.H."/>
            <person name="Albertsen M."/>
        </authorList>
    </citation>
    <scope>NUCLEOTIDE SEQUENCE [LARGE SCALE GENOMIC DNA]</scope>
    <source>
        <strain evidence="1">Fred_18-Q3-R57-64_BAT3C.720</strain>
    </source>
</reference>
<organism evidence="1 2">
    <name type="scientific">Candidatus Accumulibacter affinis</name>
    <dbReference type="NCBI Taxonomy" id="2954384"/>
    <lineage>
        <taxon>Bacteria</taxon>
        <taxon>Pseudomonadati</taxon>
        <taxon>Pseudomonadota</taxon>
        <taxon>Betaproteobacteria</taxon>
        <taxon>Candidatus Accumulibacter</taxon>
    </lineage>
</organism>
<evidence type="ECO:0000313" key="1">
    <source>
        <dbReference type="EMBL" id="MBK7953428.1"/>
    </source>
</evidence>
<gene>
    <name evidence="1" type="ORF">IPK02_05350</name>
</gene>
<dbReference type="EMBL" id="JADJOT010000004">
    <property type="protein sequence ID" value="MBK7953428.1"/>
    <property type="molecule type" value="Genomic_DNA"/>
</dbReference>
<proteinExistence type="predicted"/>
<comment type="caution">
    <text evidence="1">The sequence shown here is derived from an EMBL/GenBank/DDBJ whole genome shotgun (WGS) entry which is preliminary data.</text>
</comment>